<evidence type="ECO:0000313" key="2">
    <source>
        <dbReference type="EMBL" id="CAH0385577.1"/>
    </source>
</evidence>
<dbReference type="InterPro" id="IPR004323">
    <property type="entry name" value="Ion_tolerance_CutA"/>
</dbReference>
<name>A0A9P0A3I2_BEMTA</name>
<evidence type="ECO:0000256" key="1">
    <source>
        <dbReference type="ARBA" id="ARBA00010169"/>
    </source>
</evidence>
<dbReference type="PANTHER" id="PTHR23419:SF8">
    <property type="entry name" value="FI09726P"/>
    <property type="match status" value="1"/>
</dbReference>
<comment type="similarity">
    <text evidence="1">Belongs to the CutA family.</text>
</comment>
<protein>
    <submittedName>
        <fullName evidence="2">Uncharacterized protein</fullName>
    </submittedName>
</protein>
<dbReference type="InterPro" id="IPR011322">
    <property type="entry name" value="N-reg_PII-like_a/b"/>
</dbReference>
<dbReference type="GO" id="GO:0005507">
    <property type="term" value="F:copper ion binding"/>
    <property type="evidence" value="ECO:0007669"/>
    <property type="project" value="TreeGrafter"/>
</dbReference>
<dbReference type="SUPFAM" id="SSF54913">
    <property type="entry name" value="GlnB-like"/>
    <property type="match status" value="1"/>
</dbReference>
<evidence type="ECO:0000313" key="3">
    <source>
        <dbReference type="Proteomes" id="UP001152759"/>
    </source>
</evidence>
<dbReference type="Proteomes" id="UP001152759">
    <property type="component" value="Chromosome 2"/>
</dbReference>
<dbReference type="PANTHER" id="PTHR23419">
    <property type="entry name" value="DIVALENT CATION TOLERANCE CUTA-RELATED"/>
    <property type="match status" value="1"/>
</dbReference>
<organism evidence="2 3">
    <name type="scientific">Bemisia tabaci</name>
    <name type="common">Sweetpotato whitefly</name>
    <name type="synonym">Aleurodes tabaci</name>
    <dbReference type="NCBI Taxonomy" id="7038"/>
    <lineage>
        <taxon>Eukaryota</taxon>
        <taxon>Metazoa</taxon>
        <taxon>Ecdysozoa</taxon>
        <taxon>Arthropoda</taxon>
        <taxon>Hexapoda</taxon>
        <taxon>Insecta</taxon>
        <taxon>Pterygota</taxon>
        <taxon>Neoptera</taxon>
        <taxon>Paraneoptera</taxon>
        <taxon>Hemiptera</taxon>
        <taxon>Sternorrhyncha</taxon>
        <taxon>Aleyrodoidea</taxon>
        <taxon>Aleyrodidae</taxon>
        <taxon>Aleyrodinae</taxon>
        <taxon>Bemisia</taxon>
    </lineage>
</organism>
<dbReference type="GO" id="GO:0010038">
    <property type="term" value="P:response to metal ion"/>
    <property type="evidence" value="ECO:0007669"/>
    <property type="project" value="InterPro"/>
</dbReference>
<gene>
    <name evidence="2" type="ORF">BEMITA_LOCUS4793</name>
</gene>
<sequence length="148" mass="16335">MLYGIQPSLKAVCAIGIPSLAYFLLPAAFNQTVTTMSTNAAGQYSMAFVTIDNEENAKKLAKSVVTNQLAACVNIVPKILSIYKWEGEIQEDSELLLLMKTRTSLVDELIAHVKANHPYKVCEVITTTIDKGNPDYLSWISDVVPERK</sequence>
<dbReference type="EMBL" id="OU963863">
    <property type="protein sequence ID" value="CAH0385577.1"/>
    <property type="molecule type" value="Genomic_DNA"/>
</dbReference>
<keyword evidence="3" id="KW-1185">Reference proteome</keyword>
<dbReference type="Pfam" id="PF03091">
    <property type="entry name" value="CutA1"/>
    <property type="match status" value="1"/>
</dbReference>
<dbReference type="Gene3D" id="3.30.70.120">
    <property type="match status" value="1"/>
</dbReference>
<proteinExistence type="inferred from homology"/>
<reference evidence="2" key="1">
    <citation type="submission" date="2021-12" db="EMBL/GenBank/DDBJ databases">
        <authorList>
            <person name="King R."/>
        </authorList>
    </citation>
    <scope>NUCLEOTIDE SEQUENCE</scope>
</reference>
<accession>A0A9P0A3I2</accession>
<dbReference type="AlphaFoldDB" id="A0A9P0A3I2"/>
<dbReference type="InterPro" id="IPR015867">
    <property type="entry name" value="N-reg_PII/ATP_PRibTrfase_C"/>
</dbReference>
<dbReference type="KEGG" id="btab:109039669"/>